<evidence type="ECO:0000313" key="2">
    <source>
        <dbReference type="Proteomes" id="UP000178176"/>
    </source>
</evidence>
<accession>A0A1F4YEK5</accession>
<proteinExistence type="predicted"/>
<dbReference type="AlphaFoldDB" id="A0A1F4YEK5"/>
<name>A0A1F4YEK5_9BACT</name>
<dbReference type="EMBL" id="MEXH01000016">
    <property type="protein sequence ID" value="OGC92395.1"/>
    <property type="molecule type" value="Genomic_DNA"/>
</dbReference>
<protein>
    <submittedName>
        <fullName evidence="1">Uncharacterized protein</fullName>
    </submittedName>
</protein>
<sequence length="109" mass="12201">MACNLYEKLLTVEDAVNAVSVIDILRNSLYRTDSGSFDGEMEKLATSEIEQCIRANVVIAVNKEGVLRKLYNSVKSMKTIILSVAISFSRELRVKLENGLKSTSEKTIW</sequence>
<evidence type="ECO:0000313" key="1">
    <source>
        <dbReference type="EMBL" id="OGC92395.1"/>
    </source>
</evidence>
<dbReference type="Proteomes" id="UP000178176">
    <property type="component" value="Unassembled WGS sequence"/>
</dbReference>
<reference evidence="1 2" key="1">
    <citation type="journal article" date="2016" name="Nat. Commun.">
        <title>Thousands of microbial genomes shed light on interconnected biogeochemical processes in an aquifer system.</title>
        <authorList>
            <person name="Anantharaman K."/>
            <person name="Brown C.T."/>
            <person name="Hug L.A."/>
            <person name="Sharon I."/>
            <person name="Castelle C.J."/>
            <person name="Probst A.J."/>
            <person name="Thomas B.C."/>
            <person name="Singh A."/>
            <person name="Wilkins M.J."/>
            <person name="Karaoz U."/>
            <person name="Brodie E.L."/>
            <person name="Williams K.H."/>
            <person name="Hubbard S.S."/>
            <person name="Banfield J.F."/>
        </authorList>
    </citation>
    <scope>NUCLEOTIDE SEQUENCE [LARGE SCALE GENOMIC DNA]</scope>
</reference>
<comment type="caution">
    <text evidence="1">The sequence shown here is derived from an EMBL/GenBank/DDBJ whole genome shotgun (WGS) entry which is preliminary data.</text>
</comment>
<organism evidence="1 2">
    <name type="scientific">Candidatus Amesbacteria bacterium RIFCSPHIGHO2_01_FULL_48_32b</name>
    <dbReference type="NCBI Taxonomy" id="1797253"/>
    <lineage>
        <taxon>Bacteria</taxon>
        <taxon>Candidatus Amesiibacteriota</taxon>
    </lineage>
</organism>
<gene>
    <name evidence="1" type="ORF">A2876_02355</name>
</gene>